<sequence length="434" mass="45408">MVVAQVTVEELPMTAVQSALPPGADPRVHTRLLARVRAAALSGGTPPAAPRPVIGASWRRLRGSGLDPSRTPDVVPLDGAALERRRAESGLAPLLPLLRERLLPVARDAGQVLVVVDAGCRVLWREGGAEVRRRADRLGFVEGSCWDEDVVGTNAIGTSVVVRAPLQVHAAEHYAEGHQPWTCAAAPLRDPVTGRVLGVVDLSGPASTVHPSTIALVDAVAALAGQELQQAHTRHVERLRTLAAPILARLTGPALVVGVDGCTAAAAGLAAPDRVALPEEVHAGPVWVPALGRCTVEPLPGGWLLRPSGPADDDRPAGLVLDLAGPRPQVQVTGPSGSWTAGLSLRHAEILLALARHPAGRSAAALAADLFGDPTRTVTVRAEVSRLRRTLGSVLLTQPYRVDEDVAVEVRLPTPAARLLPASTAPLVERLRRG</sequence>
<keyword evidence="3" id="KW-1185">Reference proteome</keyword>
<name>A0A1G9RVC5_9ACTN</name>
<evidence type="ECO:0000313" key="2">
    <source>
        <dbReference type="EMBL" id="SDM27209.1"/>
    </source>
</evidence>
<dbReference type="Pfam" id="PF01590">
    <property type="entry name" value="GAF"/>
    <property type="match status" value="1"/>
</dbReference>
<organism evidence="2 3">
    <name type="scientific">Geodermatophilus siccatus</name>
    <dbReference type="NCBI Taxonomy" id="1137991"/>
    <lineage>
        <taxon>Bacteria</taxon>
        <taxon>Bacillati</taxon>
        <taxon>Actinomycetota</taxon>
        <taxon>Actinomycetes</taxon>
        <taxon>Geodermatophilales</taxon>
        <taxon>Geodermatophilaceae</taxon>
        <taxon>Geodermatophilus</taxon>
    </lineage>
</organism>
<dbReference type="EMBL" id="FNHE01000004">
    <property type="protein sequence ID" value="SDM27209.1"/>
    <property type="molecule type" value="Genomic_DNA"/>
</dbReference>
<feature type="domain" description="GAF" evidence="1">
    <location>
        <begin position="120"/>
        <end position="228"/>
    </location>
</feature>
<dbReference type="Gene3D" id="3.30.450.40">
    <property type="match status" value="1"/>
</dbReference>
<evidence type="ECO:0000259" key="1">
    <source>
        <dbReference type="Pfam" id="PF01590"/>
    </source>
</evidence>
<accession>A0A1G9RVC5</accession>
<evidence type="ECO:0000313" key="3">
    <source>
        <dbReference type="Proteomes" id="UP000198680"/>
    </source>
</evidence>
<gene>
    <name evidence="2" type="ORF">SAMN05660642_02090</name>
</gene>
<dbReference type="Proteomes" id="UP000198680">
    <property type="component" value="Unassembled WGS sequence"/>
</dbReference>
<dbReference type="AlphaFoldDB" id="A0A1G9RVC5"/>
<dbReference type="InterPro" id="IPR029016">
    <property type="entry name" value="GAF-like_dom_sf"/>
</dbReference>
<reference evidence="3" key="1">
    <citation type="submission" date="2016-10" db="EMBL/GenBank/DDBJ databases">
        <authorList>
            <person name="Varghese N."/>
            <person name="Submissions S."/>
        </authorList>
    </citation>
    <scope>NUCLEOTIDE SEQUENCE [LARGE SCALE GENOMIC DNA]</scope>
    <source>
        <strain evidence="3">DSM 45419</strain>
    </source>
</reference>
<dbReference type="InterPro" id="IPR003018">
    <property type="entry name" value="GAF"/>
</dbReference>
<dbReference type="STRING" id="1137991.SAMN05660642_02090"/>
<proteinExistence type="predicted"/>
<protein>
    <submittedName>
        <fullName evidence="2">GAF domain-containing protein</fullName>
    </submittedName>
</protein>